<dbReference type="SUPFAM" id="SSF53448">
    <property type="entry name" value="Nucleotide-diphospho-sugar transferases"/>
    <property type="match status" value="1"/>
</dbReference>
<dbReference type="Proteomes" id="UP000052943">
    <property type="component" value="Unassembled WGS sequence"/>
</dbReference>
<dbReference type="Gene3D" id="3.90.550.10">
    <property type="entry name" value="Spore Coat Polysaccharide Biosynthesis Protein SpsA, Chain A"/>
    <property type="match status" value="1"/>
</dbReference>
<evidence type="ECO:0000256" key="3">
    <source>
        <dbReference type="ARBA" id="ARBA00009105"/>
    </source>
</evidence>
<evidence type="ECO:0000256" key="4">
    <source>
        <dbReference type="ARBA" id="ARBA00022679"/>
    </source>
</evidence>
<dbReference type="EMBL" id="LNFO01000223">
    <property type="protein sequence ID" value="KUG01758.1"/>
    <property type="molecule type" value="Genomic_DNA"/>
</dbReference>
<reference evidence="12 13" key="1">
    <citation type="submission" date="2015-11" db="EMBL/GenBank/DDBJ databases">
        <title>Genomes and virulence difference between two physiological races of Phytophthora nicotianae.</title>
        <authorList>
            <person name="Liu H."/>
            <person name="Ma X."/>
            <person name="Yu H."/>
            <person name="Fang D."/>
            <person name="Li Y."/>
            <person name="Wang X."/>
            <person name="Wang W."/>
            <person name="Dong Y."/>
            <person name="Xiao B."/>
        </authorList>
    </citation>
    <scope>NUCLEOTIDE SEQUENCE [LARGE SCALE GENOMIC DNA]</scope>
    <source>
        <strain evidence="13">race 0</strain>
    </source>
</reference>
<evidence type="ECO:0000256" key="2">
    <source>
        <dbReference type="ARBA" id="ARBA00004606"/>
    </source>
</evidence>
<dbReference type="InterPro" id="IPR029044">
    <property type="entry name" value="Nucleotide-diphossugar_trans"/>
</dbReference>
<dbReference type="AlphaFoldDB" id="A0A0W8DZJ1"/>
<dbReference type="PANTHER" id="PTHR31646:SF1">
    <property type="entry name" value="ALPHA-1,2-MANNOSYLTRANSFERASE MNN2"/>
    <property type="match status" value="1"/>
</dbReference>
<keyword evidence="6" id="KW-0735">Signal-anchor</keyword>
<dbReference type="OrthoDB" id="100582at2759"/>
<evidence type="ECO:0000256" key="8">
    <source>
        <dbReference type="ARBA" id="ARBA00023034"/>
    </source>
</evidence>
<evidence type="ECO:0000313" key="13">
    <source>
        <dbReference type="Proteomes" id="UP000052943"/>
    </source>
</evidence>
<accession>A0A0W8DZJ1</accession>
<keyword evidence="5 11" id="KW-0812">Transmembrane</keyword>
<evidence type="ECO:0000256" key="9">
    <source>
        <dbReference type="ARBA" id="ARBA00023136"/>
    </source>
</evidence>
<organism evidence="12 13">
    <name type="scientific">Phytophthora nicotianae</name>
    <name type="common">Potato buckeye rot agent</name>
    <name type="synonym">Phytophthora parasitica</name>
    <dbReference type="NCBI Taxonomy" id="4792"/>
    <lineage>
        <taxon>Eukaryota</taxon>
        <taxon>Sar</taxon>
        <taxon>Stramenopiles</taxon>
        <taxon>Oomycota</taxon>
        <taxon>Peronosporomycetes</taxon>
        <taxon>Peronosporales</taxon>
        <taxon>Peronosporaceae</taxon>
        <taxon>Phytophthora</taxon>
    </lineage>
</organism>
<dbReference type="InterPro" id="IPR022751">
    <property type="entry name" value="Alpha_mannosyltransferase"/>
</dbReference>
<evidence type="ECO:0000256" key="1">
    <source>
        <dbReference type="ARBA" id="ARBA00004394"/>
    </source>
</evidence>
<comment type="caution">
    <text evidence="12">The sequence shown here is derived from an EMBL/GenBank/DDBJ whole genome shotgun (WGS) entry which is preliminary data.</text>
</comment>
<dbReference type="Pfam" id="PF11051">
    <property type="entry name" value="Mannosyl_trans3"/>
    <property type="match status" value="1"/>
</dbReference>
<feature type="transmembrane region" description="Helical" evidence="11">
    <location>
        <begin position="12"/>
        <end position="31"/>
    </location>
</feature>
<evidence type="ECO:0000313" key="12">
    <source>
        <dbReference type="EMBL" id="KUG01758.1"/>
    </source>
</evidence>
<evidence type="ECO:0000256" key="5">
    <source>
        <dbReference type="ARBA" id="ARBA00022692"/>
    </source>
</evidence>
<dbReference type="GO" id="GO:0046354">
    <property type="term" value="P:mannan biosynthetic process"/>
    <property type="evidence" value="ECO:0007669"/>
    <property type="project" value="TreeGrafter"/>
</dbReference>
<proteinExistence type="inferred from homology"/>
<dbReference type="PANTHER" id="PTHR31646">
    <property type="entry name" value="ALPHA-1,2-MANNOSYLTRANSFERASE MNN2"/>
    <property type="match status" value="1"/>
</dbReference>
<evidence type="ECO:0000256" key="7">
    <source>
        <dbReference type="ARBA" id="ARBA00022989"/>
    </source>
</evidence>
<comment type="subcellular location">
    <subcellularLocation>
        <location evidence="10">Endomembrane system</location>
        <topology evidence="10">Single-pass membrane protein</topology>
    </subcellularLocation>
    <subcellularLocation>
        <location evidence="1">Golgi apparatus membrane</location>
    </subcellularLocation>
    <subcellularLocation>
        <location evidence="2">Membrane</location>
        <topology evidence="2">Single-pass type II membrane protein</topology>
    </subcellularLocation>
</comment>
<keyword evidence="7 11" id="KW-1133">Transmembrane helix</keyword>
<evidence type="ECO:0000256" key="6">
    <source>
        <dbReference type="ARBA" id="ARBA00022968"/>
    </source>
</evidence>
<dbReference type="STRING" id="4790.A0A0W8DZJ1"/>
<comment type="similarity">
    <text evidence="3">Belongs to the MNN1/MNT family.</text>
</comment>
<dbReference type="GO" id="GO:0000026">
    <property type="term" value="F:alpha-1,2-mannosyltransferase activity"/>
    <property type="evidence" value="ECO:0007669"/>
    <property type="project" value="TreeGrafter"/>
</dbReference>
<name>A0A0W8DZJ1_PHYNI</name>
<keyword evidence="4" id="KW-0808">Transferase</keyword>
<evidence type="ECO:0000256" key="11">
    <source>
        <dbReference type="SAM" id="Phobius"/>
    </source>
</evidence>
<dbReference type="GO" id="GO:0000139">
    <property type="term" value="C:Golgi membrane"/>
    <property type="evidence" value="ECO:0007669"/>
    <property type="project" value="UniProtKB-SubCell"/>
</dbReference>
<sequence>MQQSSPIARRWLARVLVISIFLYALLLLAVWSDTQNLGEATSGELQLIRSDIVVEQQQEGNDSTIVDSIQVNNTNTTSTRAGASFETMFKSFLDSEGPSRMGIPKFTCLGWRQTGECSPDGPRETQNDASCSTNIKAGASGYCLLKNKATGEEVQTMRVNCSSLQNEIRFNCRQAADFARVAPQIDALIAAKRQEIKQQEEMQLQPKNGVLMVMYPKLLANIYSTVRLLRSYNCSLSVELWYLENEMGTNPLNESRILQSLVKDYGPISLRGIAETEVNGFNTKVFALAHSELDQVLFLDADNSPVRDPTYLFTTPEFMEHGAIFWPDFWHPMNTIFNINRESLLWELVGTPYANMLEQESGQLLIDRRRSKVALEIVQFLALRRPDHFERLKLLHGDKDLFRLAWLKTNTSFHMIRTPAAAAGLVKGKQFCGMTMVQHDPQGEILFLHHNGKKLIGEEETSKTRVWTHLQSFVFPENLTSVDTNAGERYEYMTNNYHVRIFGGGIFRGFTMCYGDTAMKSEHYKTTSWDDLPFKDLEDRLHDFAQVARTLDRPSESQ</sequence>
<protein>
    <submittedName>
        <fullName evidence="12">Uncharacterized protein</fullName>
    </submittedName>
</protein>
<evidence type="ECO:0000256" key="10">
    <source>
        <dbReference type="ARBA" id="ARBA00037847"/>
    </source>
</evidence>
<gene>
    <name evidence="12" type="ORF">AM587_10011858</name>
</gene>
<keyword evidence="8" id="KW-0333">Golgi apparatus</keyword>
<keyword evidence="9 11" id="KW-0472">Membrane</keyword>